<keyword evidence="1" id="KW-0812">Transmembrane</keyword>
<feature type="transmembrane region" description="Helical" evidence="1">
    <location>
        <begin position="128"/>
        <end position="150"/>
    </location>
</feature>
<dbReference type="EMBL" id="JADBGF010000001">
    <property type="protein sequence ID" value="MBE1602919.1"/>
    <property type="molecule type" value="Genomic_DNA"/>
</dbReference>
<dbReference type="Proteomes" id="UP000629287">
    <property type="component" value="Unassembled WGS sequence"/>
</dbReference>
<accession>A0A8I0PG55</accession>
<name>A0A8I0PG55_9ACTN</name>
<protein>
    <submittedName>
        <fullName evidence="2">Uncharacterized protein</fullName>
    </submittedName>
</protein>
<dbReference type="GeneID" id="86833444"/>
<dbReference type="RefSeq" id="WP_046913452.1">
    <property type="nucleotide sequence ID" value="NZ_JADBGF010000001.1"/>
</dbReference>
<gene>
    <name evidence="2" type="ORF">H4687_009048</name>
</gene>
<evidence type="ECO:0000256" key="1">
    <source>
        <dbReference type="SAM" id="Phobius"/>
    </source>
</evidence>
<keyword evidence="1" id="KW-1133">Transmembrane helix</keyword>
<organism evidence="2 3">
    <name type="scientific">Streptomyces stelliscabiei</name>
    <dbReference type="NCBI Taxonomy" id="146820"/>
    <lineage>
        <taxon>Bacteria</taxon>
        <taxon>Bacillati</taxon>
        <taxon>Actinomycetota</taxon>
        <taxon>Actinomycetes</taxon>
        <taxon>Kitasatosporales</taxon>
        <taxon>Streptomycetaceae</taxon>
        <taxon>Streptomyces</taxon>
    </lineage>
</organism>
<sequence length="166" mass="17626">MIRTACLLLPEVDRVEREAEWCEQAEAIASDPDIPWRAVEVLKYALPLLPCARATRSASTAMAQRAALHRSFKYGLGALDQILTDGFKQGRIGGRFLGIATVVLGVSGVVSLVGGVVSLISVGVGRTGVVGVFLGVLGVFLGGGGTFAILERLRMMLRREESARDG</sequence>
<proteinExistence type="predicted"/>
<evidence type="ECO:0000313" key="3">
    <source>
        <dbReference type="Proteomes" id="UP000629287"/>
    </source>
</evidence>
<reference evidence="2 3" key="1">
    <citation type="submission" date="2020-10" db="EMBL/GenBank/DDBJ databases">
        <title>Sequencing the genomes of 1000 actinobacteria strains.</title>
        <authorList>
            <person name="Klenk H.-P."/>
        </authorList>
    </citation>
    <scope>NUCLEOTIDE SEQUENCE [LARGE SCALE GENOMIC DNA]</scope>
    <source>
        <strain evidence="2 3">DSM 41803</strain>
    </source>
</reference>
<dbReference type="AlphaFoldDB" id="A0A8I0PG55"/>
<evidence type="ECO:0000313" key="2">
    <source>
        <dbReference type="EMBL" id="MBE1602919.1"/>
    </source>
</evidence>
<feature type="transmembrane region" description="Helical" evidence="1">
    <location>
        <begin position="96"/>
        <end position="122"/>
    </location>
</feature>
<keyword evidence="1" id="KW-0472">Membrane</keyword>
<keyword evidence="3" id="KW-1185">Reference proteome</keyword>
<comment type="caution">
    <text evidence="2">The sequence shown here is derived from an EMBL/GenBank/DDBJ whole genome shotgun (WGS) entry which is preliminary data.</text>
</comment>